<sequence>MQFVLYFLVCLIATTVGAISGVGGGVVIKPVFDAVAGMSVSQVSFLSGCTVLAMTIVSLLRSRGEKIELKRGTLLAVGGAVGGLLGKAVFDWVKSLTGNDGLVGVVQSVIMILLTVGVGVYMAFREKIPTKNVQNAVLCTLIGLALGVMSAFLGIGGGPINLVVLYYFFSMDTKQAALHSIYVIFFSQAASFVSSLAMQNVPAFDPVALVVMVVGGVAGGFLGRAFNKKMSARQVDVLFSVLLAVITLISVYNLVHYASLL</sequence>
<feature type="transmembrane region" description="Helical" evidence="6">
    <location>
        <begin position="136"/>
        <end position="169"/>
    </location>
</feature>
<feature type="transmembrane region" description="Helical" evidence="6">
    <location>
        <begin position="203"/>
        <end position="223"/>
    </location>
</feature>
<dbReference type="InterPro" id="IPR002781">
    <property type="entry name" value="TM_pro_TauE-like"/>
</dbReference>
<dbReference type="PANTHER" id="PTHR43701:SF2">
    <property type="entry name" value="MEMBRANE TRANSPORTER PROTEIN YJNA-RELATED"/>
    <property type="match status" value="1"/>
</dbReference>
<dbReference type="Pfam" id="PF01925">
    <property type="entry name" value="TauE"/>
    <property type="match status" value="1"/>
</dbReference>
<keyword evidence="3 6" id="KW-0812">Transmembrane</keyword>
<dbReference type="Proteomes" id="UP000824141">
    <property type="component" value="Unassembled WGS sequence"/>
</dbReference>
<organism evidence="7 8">
    <name type="scientific">Candidatus Caccousia stercoris</name>
    <dbReference type="NCBI Taxonomy" id="2840723"/>
    <lineage>
        <taxon>Bacteria</taxon>
        <taxon>Bacillati</taxon>
        <taxon>Bacillota</taxon>
        <taxon>Clostridia</taxon>
        <taxon>Eubacteriales</taxon>
        <taxon>Oscillospiraceae</taxon>
        <taxon>Oscillospiraceae incertae sedis</taxon>
        <taxon>Candidatus Caccousia</taxon>
    </lineage>
</organism>
<accession>A0A9D1FQY4</accession>
<evidence type="ECO:0000256" key="5">
    <source>
        <dbReference type="ARBA" id="ARBA00023136"/>
    </source>
</evidence>
<keyword evidence="4 6" id="KW-1133">Transmembrane helix</keyword>
<feature type="transmembrane region" description="Helical" evidence="6">
    <location>
        <begin position="102"/>
        <end position="124"/>
    </location>
</feature>
<gene>
    <name evidence="7" type="ORF">IAD03_00150</name>
</gene>
<comment type="caution">
    <text evidence="7">The sequence shown here is derived from an EMBL/GenBank/DDBJ whole genome shotgun (WGS) entry which is preliminary data.</text>
</comment>
<dbReference type="EMBL" id="DVJM01000003">
    <property type="protein sequence ID" value="HIS77760.1"/>
    <property type="molecule type" value="Genomic_DNA"/>
</dbReference>
<evidence type="ECO:0000256" key="1">
    <source>
        <dbReference type="ARBA" id="ARBA00004141"/>
    </source>
</evidence>
<reference evidence="7" key="1">
    <citation type="submission" date="2020-10" db="EMBL/GenBank/DDBJ databases">
        <authorList>
            <person name="Gilroy R."/>
        </authorList>
    </citation>
    <scope>NUCLEOTIDE SEQUENCE</scope>
    <source>
        <strain evidence="7">6086</strain>
    </source>
</reference>
<protein>
    <recommendedName>
        <fullName evidence="6">Probable membrane transporter protein</fullName>
    </recommendedName>
</protein>
<keyword evidence="5 6" id="KW-0472">Membrane</keyword>
<keyword evidence="6" id="KW-1003">Cell membrane</keyword>
<evidence type="ECO:0000313" key="8">
    <source>
        <dbReference type="Proteomes" id="UP000824141"/>
    </source>
</evidence>
<proteinExistence type="inferred from homology"/>
<evidence type="ECO:0000256" key="6">
    <source>
        <dbReference type="RuleBase" id="RU363041"/>
    </source>
</evidence>
<evidence type="ECO:0000256" key="2">
    <source>
        <dbReference type="ARBA" id="ARBA00009142"/>
    </source>
</evidence>
<evidence type="ECO:0000256" key="3">
    <source>
        <dbReference type="ARBA" id="ARBA00022692"/>
    </source>
</evidence>
<dbReference type="PANTHER" id="PTHR43701">
    <property type="entry name" value="MEMBRANE TRANSPORTER PROTEIN MJ0441-RELATED"/>
    <property type="match status" value="1"/>
</dbReference>
<feature type="transmembrane region" description="Helical" evidence="6">
    <location>
        <begin position="72"/>
        <end position="90"/>
    </location>
</feature>
<feature type="transmembrane region" description="Helical" evidence="6">
    <location>
        <begin position="235"/>
        <end position="255"/>
    </location>
</feature>
<name>A0A9D1FQY4_9FIRM</name>
<evidence type="ECO:0000256" key="4">
    <source>
        <dbReference type="ARBA" id="ARBA00022989"/>
    </source>
</evidence>
<reference evidence="7" key="2">
    <citation type="journal article" date="2021" name="PeerJ">
        <title>Extensive microbial diversity within the chicken gut microbiome revealed by metagenomics and culture.</title>
        <authorList>
            <person name="Gilroy R."/>
            <person name="Ravi A."/>
            <person name="Getino M."/>
            <person name="Pursley I."/>
            <person name="Horton D.L."/>
            <person name="Alikhan N.F."/>
            <person name="Baker D."/>
            <person name="Gharbi K."/>
            <person name="Hall N."/>
            <person name="Watson M."/>
            <person name="Adriaenssens E.M."/>
            <person name="Foster-Nyarko E."/>
            <person name="Jarju S."/>
            <person name="Secka A."/>
            <person name="Antonio M."/>
            <person name="Oren A."/>
            <person name="Chaudhuri R.R."/>
            <person name="La Ragione R."/>
            <person name="Hildebrand F."/>
            <person name="Pallen M.J."/>
        </authorList>
    </citation>
    <scope>NUCLEOTIDE SEQUENCE</scope>
    <source>
        <strain evidence="7">6086</strain>
    </source>
</reference>
<comment type="subcellular location">
    <subcellularLocation>
        <location evidence="6">Cell membrane</location>
        <topology evidence="6">Multi-pass membrane protein</topology>
    </subcellularLocation>
    <subcellularLocation>
        <location evidence="1">Membrane</location>
        <topology evidence="1">Multi-pass membrane protein</topology>
    </subcellularLocation>
</comment>
<feature type="transmembrane region" description="Helical" evidence="6">
    <location>
        <begin position="42"/>
        <end position="60"/>
    </location>
</feature>
<dbReference type="AlphaFoldDB" id="A0A9D1FQY4"/>
<dbReference type="InterPro" id="IPR051598">
    <property type="entry name" value="TSUP/Inactive_protease-like"/>
</dbReference>
<dbReference type="GO" id="GO:0005886">
    <property type="term" value="C:plasma membrane"/>
    <property type="evidence" value="ECO:0007669"/>
    <property type="project" value="UniProtKB-SubCell"/>
</dbReference>
<evidence type="ECO:0000313" key="7">
    <source>
        <dbReference type="EMBL" id="HIS77760.1"/>
    </source>
</evidence>
<comment type="similarity">
    <text evidence="2 6">Belongs to the 4-toluene sulfonate uptake permease (TSUP) (TC 2.A.102) family.</text>
</comment>